<dbReference type="GO" id="GO:0016787">
    <property type="term" value="F:hydrolase activity"/>
    <property type="evidence" value="ECO:0007669"/>
    <property type="project" value="UniProtKB-KW"/>
</dbReference>
<dbReference type="InterPro" id="IPR029058">
    <property type="entry name" value="AB_hydrolase_fold"/>
</dbReference>
<dbReference type="PANTHER" id="PTHR46640:SF1">
    <property type="entry name" value="FUNGAL LIPASE-LIKE DOMAIN-CONTAINING PROTEIN-RELATED"/>
    <property type="match status" value="1"/>
</dbReference>
<evidence type="ECO:0000256" key="1">
    <source>
        <dbReference type="ARBA" id="ARBA00022729"/>
    </source>
</evidence>
<evidence type="ECO:0000313" key="7">
    <source>
        <dbReference type="Proteomes" id="UP001175261"/>
    </source>
</evidence>
<proteinExistence type="predicted"/>
<name>A0AA39L4D3_SARSR</name>
<gene>
    <name evidence="6" type="ORF">NLU13_9628</name>
</gene>
<sequence>MKVLSVLSLASLATASPLGSVAKYASALEGRDQPAVAVTEQNLDDFRFYVQHAGAAYCNVNQSPGTRITCADSVCPDVEGDAVTVVNSFSGLVTGIAGYVATDNARREIVLSVRGSNNIRNWITDVVFTWTDCPFVSDCKVHQGFSAAWDEIAVAAQAAINTALAANPGYRVIATGHSLGGAVATLGAVYLRQNGIPIDTYSYGSPRVGNDKFANFVSNQTGGEYRVTHTDDPVPRLPPIIFGYRHVTPEYWLSTDAASNDYPLNDIRVCAGIANIGCNGGTFGLDIDSHGQYFIAVSSCAPPTIKTLAVSIQSASDDSASDDISDEELEERLNSWSQQDQDFVNNSD</sequence>
<organism evidence="6 7">
    <name type="scientific">Sarocladium strictum</name>
    <name type="common">Black bundle disease fungus</name>
    <name type="synonym">Acremonium strictum</name>
    <dbReference type="NCBI Taxonomy" id="5046"/>
    <lineage>
        <taxon>Eukaryota</taxon>
        <taxon>Fungi</taxon>
        <taxon>Dikarya</taxon>
        <taxon>Ascomycota</taxon>
        <taxon>Pezizomycotina</taxon>
        <taxon>Sordariomycetes</taxon>
        <taxon>Hypocreomycetidae</taxon>
        <taxon>Hypocreales</taxon>
        <taxon>Sarocladiaceae</taxon>
        <taxon>Sarocladium</taxon>
    </lineage>
</organism>
<dbReference type="AlphaFoldDB" id="A0AA39L4D3"/>
<dbReference type="EMBL" id="JAPDFR010000009">
    <property type="protein sequence ID" value="KAK0383717.1"/>
    <property type="molecule type" value="Genomic_DNA"/>
</dbReference>
<comment type="caution">
    <text evidence="6">The sequence shown here is derived from an EMBL/GenBank/DDBJ whole genome shotgun (WGS) entry which is preliminary data.</text>
</comment>
<feature type="region of interest" description="Disordered" evidence="3">
    <location>
        <begin position="315"/>
        <end position="348"/>
    </location>
</feature>
<dbReference type="Gene3D" id="3.40.50.1820">
    <property type="entry name" value="alpha/beta hydrolase"/>
    <property type="match status" value="1"/>
</dbReference>
<keyword evidence="2" id="KW-0378">Hydrolase</keyword>
<evidence type="ECO:0000313" key="6">
    <source>
        <dbReference type="EMBL" id="KAK0383717.1"/>
    </source>
</evidence>
<dbReference type="Pfam" id="PF01764">
    <property type="entry name" value="Lipase_3"/>
    <property type="match status" value="1"/>
</dbReference>
<evidence type="ECO:0000256" key="2">
    <source>
        <dbReference type="ARBA" id="ARBA00022801"/>
    </source>
</evidence>
<reference evidence="6" key="1">
    <citation type="submission" date="2022-10" db="EMBL/GenBank/DDBJ databases">
        <title>Determination and structural analysis of whole genome sequence of Sarocladium strictum F4-1.</title>
        <authorList>
            <person name="Hu L."/>
            <person name="Jiang Y."/>
        </authorList>
    </citation>
    <scope>NUCLEOTIDE SEQUENCE</scope>
    <source>
        <strain evidence="6">F4-1</strain>
    </source>
</reference>
<dbReference type="Proteomes" id="UP001175261">
    <property type="component" value="Unassembled WGS sequence"/>
</dbReference>
<dbReference type="CDD" id="cd00519">
    <property type="entry name" value="Lipase_3"/>
    <property type="match status" value="1"/>
</dbReference>
<accession>A0AA39L4D3</accession>
<evidence type="ECO:0000256" key="4">
    <source>
        <dbReference type="SAM" id="SignalP"/>
    </source>
</evidence>
<keyword evidence="7" id="KW-1185">Reference proteome</keyword>
<feature type="chain" id="PRO_5041325566" description="Fungal lipase-type domain-containing protein" evidence="4">
    <location>
        <begin position="16"/>
        <end position="348"/>
    </location>
</feature>
<dbReference type="InterPro" id="IPR002921">
    <property type="entry name" value="Fungal_lipase-type"/>
</dbReference>
<dbReference type="SUPFAM" id="SSF53474">
    <property type="entry name" value="alpha/beta-Hydrolases"/>
    <property type="match status" value="1"/>
</dbReference>
<feature type="domain" description="Fungal lipase-type" evidence="5">
    <location>
        <begin position="110"/>
        <end position="240"/>
    </location>
</feature>
<protein>
    <recommendedName>
        <fullName evidence="5">Fungal lipase-type domain-containing protein</fullName>
    </recommendedName>
</protein>
<keyword evidence="1 4" id="KW-0732">Signal</keyword>
<dbReference type="InterPro" id="IPR051299">
    <property type="entry name" value="AB_hydrolase_lip/est"/>
</dbReference>
<feature type="compositionally biased region" description="Polar residues" evidence="3">
    <location>
        <begin position="334"/>
        <end position="348"/>
    </location>
</feature>
<evidence type="ECO:0000259" key="5">
    <source>
        <dbReference type="Pfam" id="PF01764"/>
    </source>
</evidence>
<feature type="signal peptide" evidence="4">
    <location>
        <begin position="1"/>
        <end position="15"/>
    </location>
</feature>
<dbReference type="GO" id="GO:0006629">
    <property type="term" value="P:lipid metabolic process"/>
    <property type="evidence" value="ECO:0007669"/>
    <property type="project" value="InterPro"/>
</dbReference>
<dbReference type="PANTHER" id="PTHR46640">
    <property type="entry name" value="TRIACYLGLYCEROL LIPASE, PUTATIVE (AFU_ORTHOLOGUE AFUA_6G06510)-RELATED"/>
    <property type="match status" value="1"/>
</dbReference>
<feature type="compositionally biased region" description="Acidic residues" evidence="3">
    <location>
        <begin position="319"/>
        <end position="330"/>
    </location>
</feature>
<evidence type="ECO:0000256" key="3">
    <source>
        <dbReference type="SAM" id="MobiDB-lite"/>
    </source>
</evidence>